<evidence type="ECO:0000313" key="2">
    <source>
        <dbReference type="Proteomes" id="UP000322244"/>
    </source>
</evidence>
<dbReference type="OrthoDB" id="4463870at2"/>
<proteinExistence type="predicted"/>
<keyword evidence="2" id="KW-1185">Reference proteome</keyword>
<sequence>MTSTPADRRPVAWSVGARVRTRHSRDTDLAPEQWPVVSGVIVDDFGDGADPADSEYGRDWAHKRRWAIALDSGSLIFRNDAELAPDS</sequence>
<dbReference type="Proteomes" id="UP000322244">
    <property type="component" value="Unassembled WGS sequence"/>
</dbReference>
<dbReference type="EMBL" id="VLNY01000006">
    <property type="protein sequence ID" value="KAA0022261.1"/>
    <property type="molecule type" value="Genomic_DNA"/>
</dbReference>
<comment type="caution">
    <text evidence="1">The sequence shown here is derived from an EMBL/GenBank/DDBJ whole genome shotgun (WGS) entry which is preliminary data.</text>
</comment>
<dbReference type="RefSeq" id="WP_149431022.1">
    <property type="nucleotide sequence ID" value="NZ_VLNY01000006.1"/>
</dbReference>
<protein>
    <submittedName>
        <fullName evidence="1">Uncharacterized protein</fullName>
    </submittedName>
</protein>
<organism evidence="1 2">
    <name type="scientific">Antrihabitans cavernicola</name>
    <dbReference type="NCBI Taxonomy" id="2495913"/>
    <lineage>
        <taxon>Bacteria</taxon>
        <taxon>Bacillati</taxon>
        <taxon>Actinomycetota</taxon>
        <taxon>Actinomycetes</taxon>
        <taxon>Mycobacteriales</taxon>
        <taxon>Nocardiaceae</taxon>
        <taxon>Antrihabitans</taxon>
    </lineage>
</organism>
<name>A0A5A7SDG8_9NOCA</name>
<dbReference type="AlphaFoldDB" id="A0A5A7SDG8"/>
<gene>
    <name evidence="1" type="ORF">FOY51_14870</name>
</gene>
<reference evidence="1 2" key="1">
    <citation type="submission" date="2019-07" db="EMBL/GenBank/DDBJ databases">
        <title>Rhodococcus cavernicolus sp. nov., isolated from a cave.</title>
        <authorList>
            <person name="Lee S.D."/>
        </authorList>
    </citation>
    <scope>NUCLEOTIDE SEQUENCE [LARGE SCALE GENOMIC DNA]</scope>
    <source>
        <strain evidence="1 2">C1-24</strain>
    </source>
</reference>
<accession>A0A5A7SDG8</accession>
<evidence type="ECO:0000313" key="1">
    <source>
        <dbReference type="EMBL" id="KAA0022261.1"/>
    </source>
</evidence>